<dbReference type="Gene3D" id="3.40.1190.20">
    <property type="match status" value="1"/>
</dbReference>
<organism evidence="7 8">
    <name type="scientific">Myroides phaeus</name>
    <dbReference type="NCBI Taxonomy" id="702745"/>
    <lineage>
        <taxon>Bacteria</taxon>
        <taxon>Pseudomonadati</taxon>
        <taxon>Bacteroidota</taxon>
        <taxon>Flavobacteriia</taxon>
        <taxon>Flavobacteriales</taxon>
        <taxon>Flavobacteriaceae</taxon>
        <taxon>Myroides</taxon>
    </lineage>
</organism>
<feature type="domain" description="Pyridoxamine kinase/Phosphomethylpyrimidine kinase" evidence="6">
    <location>
        <begin position="84"/>
        <end position="257"/>
    </location>
</feature>
<dbReference type="CDD" id="cd01173">
    <property type="entry name" value="pyridoxal_pyridoxamine_kinase"/>
    <property type="match status" value="1"/>
</dbReference>
<dbReference type="EMBL" id="FNDQ01000005">
    <property type="protein sequence ID" value="SDH49890.1"/>
    <property type="molecule type" value="Genomic_DNA"/>
</dbReference>
<dbReference type="RefSeq" id="WP_090406545.1">
    <property type="nucleotide sequence ID" value="NZ_FNDQ01000005.1"/>
</dbReference>
<gene>
    <name evidence="7" type="ORF">SAMN05421818_10551</name>
</gene>
<dbReference type="GO" id="GO:0005829">
    <property type="term" value="C:cytosol"/>
    <property type="evidence" value="ECO:0007669"/>
    <property type="project" value="TreeGrafter"/>
</dbReference>
<reference evidence="8" key="1">
    <citation type="submission" date="2016-10" db="EMBL/GenBank/DDBJ databases">
        <authorList>
            <person name="Varghese N."/>
            <person name="Submissions S."/>
        </authorList>
    </citation>
    <scope>NUCLEOTIDE SEQUENCE [LARGE SCALE GENOMIC DNA]</scope>
    <source>
        <strain evidence="8">DSM 23313</strain>
    </source>
</reference>
<keyword evidence="3" id="KW-0547">Nucleotide-binding</keyword>
<dbReference type="STRING" id="702745.SAMN05421818_10551"/>
<protein>
    <recommendedName>
        <fullName evidence="1">pyridoxal kinase</fullName>
        <ecNumber evidence="1">2.7.1.35</ecNumber>
    </recommendedName>
</protein>
<dbReference type="Pfam" id="PF08543">
    <property type="entry name" value="Phos_pyr_kin"/>
    <property type="match status" value="1"/>
</dbReference>
<evidence type="ECO:0000256" key="5">
    <source>
        <dbReference type="ARBA" id="ARBA00022840"/>
    </source>
</evidence>
<dbReference type="PANTHER" id="PTHR10534:SF2">
    <property type="entry name" value="PYRIDOXAL KINASE"/>
    <property type="match status" value="1"/>
</dbReference>
<evidence type="ECO:0000256" key="1">
    <source>
        <dbReference type="ARBA" id="ARBA00012104"/>
    </source>
</evidence>
<keyword evidence="2" id="KW-0808">Transferase</keyword>
<dbReference type="GO" id="GO:0008478">
    <property type="term" value="F:pyridoxal kinase activity"/>
    <property type="evidence" value="ECO:0007669"/>
    <property type="project" value="UniProtKB-EC"/>
</dbReference>
<dbReference type="InterPro" id="IPR004625">
    <property type="entry name" value="PyrdxlKinase"/>
</dbReference>
<evidence type="ECO:0000256" key="2">
    <source>
        <dbReference type="ARBA" id="ARBA00022679"/>
    </source>
</evidence>
<dbReference type="PANTHER" id="PTHR10534">
    <property type="entry name" value="PYRIDOXAL KINASE"/>
    <property type="match status" value="1"/>
</dbReference>
<dbReference type="InterPro" id="IPR029056">
    <property type="entry name" value="Ribokinase-like"/>
</dbReference>
<name>A0A1G8CY95_9FLAO</name>
<dbReference type="GO" id="GO:0005524">
    <property type="term" value="F:ATP binding"/>
    <property type="evidence" value="ECO:0007669"/>
    <property type="project" value="UniProtKB-KW"/>
</dbReference>
<keyword evidence="5" id="KW-0067">ATP-binding</keyword>
<dbReference type="EC" id="2.7.1.35" evidence="1"/>
<evidence type="ECO:0000313" key="7">
    <source>
        <dbReference type="EMBL" id="SDH49890.1"/>
    </source>
</evidence>
<proteinExistence type="predicted"/>
<evidence type="ECO:0000313" key="8">
    <source>
        <dbReference type="Proteomes" id="UP000243588"/>
    </source>
</evidence>
<keyword evidence="8" id="KW-1185">Reference proteome</keyword>
<evidence type="ECO:0000259" key="6">
    <source>
        <dbReference type="Pfam" id="PF08543"/>
    </source>
</evidence>
<dbReference type="NCBIfam" id="TIGR00687">
    <property type="entry name" value="pyridox_kin"/>
    <property type="match status" value="1"/>
</dbReference>
<sequence length="281" mass="30587">MEIFKRNIISIQSLVSAGYVGNSVAGLAIQLHGINPIILPTVMLSSHAEQNIYYGDVVSPDLFKKLIRGICEVGLREETKFAVSGYINTAELIDLTAEFITGWKKVQKEAIYIYDPVLGDTRANGLYIPEAIAKHSVATLLPLCDVLTPNQFELEFIVGQKITTERELVSLITGHPILSSKQVILTSAVLADTIAGQIEVIVVENGQISRFSTENIHIEVVGTGDLFTAIMTSQLANGRKASEAIQNAMNFVCRVLTFTKEKGLTSMSASAIMQAYPSLLL</sequence>
<dbReference type="GO" id="GO:0009443">
    <property type="term" value="P:pyridoxal 5'-phosphate salvage"/>
    <property type="evidence" value="ECO:0007669"/>
    <property type="project" value="InterPro"/>
</dbReference>
<dbReference type="InterPro" id="IPR013749">
    <property type="entry name" value="PM/HMP-P_kinase-1"/>
</dbReference>
<dbReference type="SUPFAM" id="SSF53613">
    <property type="entry name" value="Ribokinase-like"/>
    <property type="match status" value="1"/>
</dbReference>
<accession>A0A1G8CY95</accession>
<evidence type="ECO:0000256" key="3">
    <source>
        <dbReference type="ARBA" id="ARBA00022741"/>
    </source>
</evidence>
<evidence type="ECO:0000256" key="4">
    <source>
        <dbReference type="ARBA" id="ARBA00022777"/>
    </source>
</evidence>
<dbReference type="Proteomes" id="UP000243588">
    <property type="component" value="Unassembled WGS sequence"/>
</dbReference>
<keyword evidence="4 7" id="KW-0418">Kinase</keyword>
<dbReference type="AlphaFoldDB" id="A0A1G8CY95"/>